<evidence type="ECO:0000256" key="6">
    <source>
        <dbReference type="ARBA" id="ARBA00023136"/>
    </source>
</evidence>
<accession>A0AAW1INK1</accession>
<dbReference type="AlphaFoldDB" id="A0AAW1INK1"/>
<dbReference type="PRINTS" id="PR00019">
    <property type="entry name" value="LEURICHRPT"/>
</dbReference>
<comment type="subcellular location">
    <subcellularLocation>
        <location evidence="1">Cell membrane</location>
    </subcellularLocation>
</comment>
<dbReference type="EMBL" id="JBDFQZ010000009">
    <property type="protein sequence ID" value="KAK9690935.1"/>
    <property type="molecule type" value="Genomic_DNA"/>
</dbReference>
<keyword evidence="2" id="KW-1003">Cell membrane</keyword>
<dbReference type="Proteomes" id="UP001443914">
    <property type="component" value="Unassembled WGS sequence"/>
</dbReference>
<name>A0AAW1INK1_SAPOF</name>
<dbReference type="InterPro" id="IPR001611">
    <property type="entry name" value="Leu-rich_rpt"/>
</dbReference>
<dbReference type="InterPro" id="IPR051848">
    <property type="entry name" value="PGIP"/>
</dbReference>
<gene>
    <name evidence="8" type="ORF">RND81_09G164500</name>
</gene>
<proteinExistence type="predicted"/>
<evidence type="ECO:0000256" key="7">
    <source>
        <dbReference type="SAM" id="SignalP"/>
    </source>
</evidence>
<evidence type="ECO:0000256" key="5">
    <source>
        <dbReference type="ARBA" id="ARBA00022737"/>
    </source>
</evidence>
<evidence type="ECO:0000256" key="2">
    <source>
        <dbReference type="ARBA" id="ARBA00022475"/>
    </source>
</evidence>
<feature type="chain" id="PRO_5044024864" evidence="7">
    <location>
        <begin position="26"/>
        <end position="384"/>
    </location>
</feature>
<keyword evidence="6" id="KW-0472">Membrane</keyword>
<dbReference type="PANTHER" id="PTHR48059:SF28">
    <property type="entry name" value="POLYGALACTURONASE INHIBITOR 1-LIKE"/>
    <property type="match status" value="1"/>
</dbReference>
<reference evidence="8" key="1">
    <citation type="submission" date="2024-03" db="EMBL/GenBank/DDBJ databases">
        <title>WGS assembly of Saponaria officinalis var. Norfolk2.</title>
        <authorList>
            <person name="Jenkins J."/>
            <person name="Shu S."/>
            <person name="Grimwood J."/>
            <person name="Barry K."/>
            <person name="Goodstein D."/>
            <person name="Schmutz J."/>
            <person name="Leebens-Mack J."/>
            <person name="Osbourn A."/>
        </authorList>
    </citation>
    <scope>NUCLEOTIDE SEQUENCE [LARGE SCALE GENOMIC DNA]</scope>
    <source>
        <strain evidence="8">JIC</strain>
    </source>
</reference>
<keyword evidence="4 7" id="KW-0732">Signal</keyword>
<keyword evidence="5" id="KW-0677">Repeat</keyword>
<feature type="signal peptide" evidence="7">
    <location>
        <begin position="1"/>
        <end position="25"/>
    </location>
</feature>
<dbReference type="GO" id="GO:0005886">
    <property type="term" value="C:plasma membrane"/>
    <property type="evidence" value="ECO:0007669"/>
    <property type="project" value="UniProtKB-SubCell"/>
</dbReference>
<sequence>MSQSNMYSLFLFGLLVSQIFEISQSQSLPVFCHPYDKKILLNIKNKLGNPLSLVSWDPNTDCANWNNVGFGNNEGHVTSISIMDAFDVHGPIPPYFDQLHWLTSIDFINVPHLFGPIPSYFGSLTNLTSLVVSGTKLTGPIPSVLGRLTKLALLDLSSNKLTGPIPNSLGRLKSLSYLDLSSNGLTGPVPTVLAQLISLSYLQLRSNKLSGPIPGFLAQLKNLNKIDFSSNYLTGPIPEYLGHMPGLTALALSDNLLIGPIPKSLGRSNLAMIVLSHNRLSGDASFLFDKHNTKIINVEIGYNFLKFDFTNVDLSRRLGAFNVSHNFIYGSLPKLFGQLWADSVDVSYNQLCGSIPNGRRFKKVNPIVFSHNKCLCGGPLPTCK</sequence>
<dbReference type="FunFam" id="3.80.10.10:FF:000299">
    <property type="entry name" value="Piriformospora indica-insensitive protein 2"/>
    <property type="match status" value="1"/>
</dbReference>
<dbReference type="PANTHER" id="PTHR48059">
    <property type="entry name" value="POLYGALACTURONASE INHIBITOR 1"/>
    <property type="match status" value="1"/>
</dbReference>
<dbReference type="Pfam" id="PF13855">
    <property type="entry name" value="LRR_8"/>
    <property type="match status" value="2"/>
</dbReference>
<dbReference type="SUPFAM" id="SSF52058">
    <property type="entry name" value="L domain-like"/>
    <property type="match status" value="1"/>
</dbReference>
<evidence type="ECO:0000313" key="8">
    <source>
        <dbReference type="EMBL" id="KAK9690935.1"/>
    </source>
</evidence>
<evidence type="ECO:0000256" key="4">
    <source>
        <dbReference type="ARBA" id="ARBA00022729"/>
    </source>
</evidence>
<evidence type="ECO:0000256" key="3">
    <source>
        <dbReference type="ARBA" id="ARBA00022614"/>
    </source>
</evidence>
<dbReference type="InterPro" id="IPR032675">
    <property type="entry name" value="LRR_dom_sf"/>
</dbReference>
<protein>
    <submittedName>
        <fullName evidence="8">Uncharacterized protein</fullName>
    </submittedName>
</protein>
<evidence type="ECO:0000256" key="1">
    <source>
        <dbReference type="ARBA" id="ARBA00004236"/>
    </source>
</evidence>
<comment type="caution">
    <text evidence="8">The sequence shown here is derived from an EMBL/GenBank/DDBJ whole genome shotgun (WGS) entry which is preliminary data.</text>
</comment>
<keyword evidence="3" id="KW-0433">Leucine-rich repeat</keyword>
<evidence type="ECO:0000313" key="9">
    <source>
        <dbReference type="Proteomes" id="UP001443914"/>
    </source>
</evidence>
<dbReference type="FunFam" id="3.80.10.10:FF:000400">
    <property type="entry name" value="Nuclear pore complex protein NUP107"/>
    <property type="match status" value="1"/>
</dbReference>
<organism evidence="8 9">
    <name type="scientific">Saponaria officinalis</name>
    <name type="common">Common soapwort</name>
    <name type="synonym">Lychnis saponaria</name>
    <dbReference type="NCBI Taxonomy" id="3572"/>
    <lineage>
        <taxon>Eukaryota</taxon>
        <taxon>Viridiplantae</taxon>
        <taxon>Streptophyta</taxon>
        <taxon>Embryophyta</taxon>
        <taxon>Tracheophyta</taxon>
        <taxon>Spermatophyta</taxon>
        <taxon>Magnoliopsida</taxon>
        <taxon>eudicotyledons</taxon>
        <taxon>Gunneridae</taxon>
        <taxon>Pentapetalae</taxon>
        <taxon>Caryophyllales</taxon>
        <taxon>Caryophyllaceae</taxon>
        <taxon>Caryophylleae</taxon>
        <taxon>Saponaria</taxon>
    </lineage>
</organism>
<dbReference type="Gene3D" id="3.80.10.10">
    <property type="entry name" value="Ribonuclease Inhibitor"/>
    <property type="match status" value="3"/>
</dbReference>
<keyword evidence="9" id="KW-1185">Reference proteome</keyword>